<comment type="subcellular location">
    <subcellularLocation>
        <location evidence="1">Cytoplasm</location>
    </subcellularLocation>
</comment>
<name>A0ABM0M8S3_SACKO</name>
<evidence type="ECO:0000256" key="1">
    <source>
        <dbReference type="ARBA" id="ARBA00004496"/>
    </source>
</evidence>
<organism evidence="7 9">
    <name type="scientific">Saccoglossus kowalevskii</name>
    <name type="common">Acorn worm</name>
    <dbReference type="NCBI Taxonomy" id="10224"/>
    <lineage>
        <taxon>Eukaryota</taxon>
        <taxon>Metazoa</taxon>
        <taxon>Hemichordata</taxon>
        <taxon>Enteropneusta</taxon>
        <taxon>Harrimaniidae</taxon>
        <taxon>Saccoglossus</taxon>
    </lineage>
</organism>
<keyword evidence="4" id="KW-0802">TPR repeat</keyword>
<gene>
    <name evidence="8 9" type="primary">LOC100371209</name>
</gene>
<reference evidence="8 9" key="1">
    <citation type="submission" date="2025-05" db="UniProtKB">
        <authorList>
            <consortium name="RefSeq"/>
        </authorList>
    </citation>
    <scope>IDENTIFICATION</scope>
    <source>
        <tissue evidence="8 9">Testes</tissue>
    </source>
</reference>
<evidence type="ECO:0000256" key="2">
    <source>
        <dbReference type="ARBA" id="ARBA00022490"/>
    </source>
</evidence>
<evidence type="ECO:0000256" key="5">
    <source>
        <dbReference type="ARBA" id="ARBA00037614"/>
    </source>
</evidence>
<evidence type="ECO:0000313" key="9">
    <source>
        <dbReference type="RefSeq" id="XP_006816414.1"/>
    </source>
</evidence>
<evidence type="ECO:0000313" key="7">
    <source>
        <dbReference type="Proteomes" id="UP000694865"/>
    </source>
</evidence>
<dbReference type="Gene3D" id="1.25.40.10">
    <property type="entry name" value="Tetratricopeptide repeat domain"/>
    <property type="match status" value="1"/>
</dbReference>
<evidence type="ECO:0000256" key="6">
    <source>
        <dbReference type="ARBA" id="ARBA00039954"/>
    </source>
</evidence>
<accession>A0ABM0M8S3</accession>
<keyword evidence="2" id="KW-0963">Cytoplasm</keyword>
<evidence type="ECO:0000256" key="4">
    <source>
        <dbReference type="ARBA" id="ARBA00022803"/>
    </source>
</evidence>
<dbReference type="RefSeq" id="XP_006816414.1">
    <property type="nucleotide sequence ID" value="XM_006816351.1"/>
</dbReference>
<evidence type="ECO:0000313" key="8">
    <source>
        <dbReference type="RefSeq" id="XP_002734693.1"/>
    </source>
</evidence>
<keyword evidence="3" id="KW-0677">Repeat</keyword>
<sequence length="348" mass="39286">MEHKLQERPKLTSEPLPSVTASVTSLISHENSLHIDNEEGYTTEEFNEKIETLLLERIRGGDKLAIFQLGQYFFEQENYSASLKQFDRIKDEDFQALYQLGVMYYDGLGTTENYKLGVEYMKNIATSQSKRAKHLRHAAQYNVGRACMEGFGVKQSYEEAEKWWLLAADDGNPQASIKAQTSLGMFYSRDETKDLKKAFFWHSEATGNGSLESQGALGVMYETGQGCIQDSDSAFQCLKEASERGNVYAMGNLVSHYYRRKLYTKAAETAARVSLLNDVAKIAKETDCLPIFIAKGIALGCFFYARCLHQGLGVVKNKVEAQKFYSKAYEFDPATTQWLQNLVTLGKI</sequence>
<dbReference type="InterPro" id="IPR011990">
    <property type="entry name" value="TPR-like_helical_dom_sf"/>
</dbReference>
<dbReference type="GeneID" id="100371209"/>
<dbReference type="InterPro" id="IPR006597">
    <property type="entry name" value="Sel1-like"/>
</dbReference>
<evidence type="ECO:0000256" key="3">
    <source>
        <dbReference type="ARBA" id="ARBA00022737"/>
    </source>
</evidence>
<dbReference type="RefSeq" id="XP_002734693.1">
    <property type="nucleotide sequence ID" value="XM_002734647.2"/>
</dbReference>
<dbReference type="SMART" id="SM00671">
    <property type="entry name" value="SEL1"/>
    <property type="match status" value="5"/>
</dbReference>
<proteinExistence type="predicted"/>
<dbReference type="Proteomes" id="UP000694865">
    <property type="component" value="Unplaced"/>
</dbReference>
<dbReference type="PANTHER" id="PTHR44554:SF1">
    <property type="entry name" value="LRP2-BINDING PROTEIN"/>
    <property type="match status" value="1"/>
</dbReference>
<dbReference type="Pfam" id="PF08238">
    <property type="entry name" value="Sel1"/>
    <property type="match status" value="5"/>
</dbReference>
<keyword evidence="7" id="KW-1185">Reference proteome</keyword>
<protein>
    <recommendedName>
        <fullName evidence="6">LRP2-binding protein</fullName>
    </recommendedName>
</protein>
<dbReference type="InterPro" id="IPR052323">
    <property type="entry name" value="LRP2-binding"/>
</dbReference>
<dbReference type="PANTHER" id="PTHR44554">
    <property type="entry name" value="LRP2-BINDING PROTEIN"/>
    <property type="match status" value="1"/>
</dbReference>
<comment type="function">
    <text evidence="5">May act as an adapter that regulates LRP2 function.</text>
</comment>
<dbReference type="SUPFAM" id="SSF81901">
    <property type="entry name" value="HCP-like"/>
    <property type="match status" value="1"/>
</dbReference>